<dbReference type="RefSeq" id="WP_124904750.1">
    <property type="nucleotide sequence ID" value="NZ_RQJP01000001.1"/>
</dbReference>
<reference evidence="2 3" key="1">
    <citation type="submission" date="2018-11" db="EMBL/GenBank/DDBJ databases">
        <authorList>
            <person name="Zhou Z."/>
            <person name="Wang G."/>
        </authorList>
    </citation>
    <scope>NUCLEOTIDE SEQUENCE [LARGE SCALE GENOMIC DNA]</scope>
    <source>
        <strain evidence="2 3">KCTC42998</strain>
    </source>
</reference>
<organism evidence="2 3">
    <name type="scientific">Larkinella knui</name>
    <dbReference type="NCBI Taxonomy" id="2025310"/>
    <lineage>
        <taxon>Bacteria</taxon>
        <taxon>Pseudomonadati</taxon>
        <taxon>Bacteroidota</taxon>
        <taxon>Cytophagia</taxon>
        <taxon>Cytophagales</taxon>
        <taxon>Spirosomataceae</taxon>
        <taxon>Larkinella</taxon>
    </lineage>
</organism>
<dbReference type="OrthoDB" id="663481at2"/>
<dbReference type="Pfam" id="PF14559">
    <property type="entry name" value="TPR_19"/>
    <property type="match status" value="1"/>
</dbReference>
<accession>A0A3P1CWX5</accession>
<feature type="transmembrane region" description="Helical" evidence="1">
    <location>
        <begin position="63"/>
        <end position="86"/>
    </location>
</feature>
<dbReference type="InterPro" id="IPR011990">
    <property type="entry name" value="TPR-like_helical_dom_sf"/>
</dbReference>
<evidence type="ECO:0000313" key="2">
    <source>
        <dbReference type="EMBL" id="RRB17793.1"/>
    </source>
</evidence>
<keyword evidence="1" id="KW-1133">Transmembrane helix</keyword>
<sequence>MKELEWIDDYFSGRLSPVDRQHFEASLLKNTPFAQTVAFYLLARQVARKETRRNIKPLPVRRLPGWVVGAVAASLVFLLGLSWYFWLRPTPPSATELVEHYLTGNYYHLPTTLDGRKDSLTTGAHYVNEGRWQEAKAVFESILERQPDHPDALKLAGLVSLRLGQYDQAIDRFHRLGQQSDLYANPGIFLEALAYLKRGQPMDKNRAENLLRTVIQDNLEGKDEAEQLVKRIKGN</sequence>
<dbReference type="Gene3D" id="1.25.40.10">
    <property type="entry name" value="Tetratricopeptide repeat domain"/>
    <property type="match status" value="1"/>
</dbReference>
<comment type="caution">
    <text evidence="2">The sequence shown here is derived from an EMBL/GenBank/DDBJ whole genome shotgun (WGS) entry which is preliminary data.</text>
</comment>
<name>A0A3P1CWX5_9BACT</name>
<evidence type="ECO:0000313" key="3">
    <source>
        <dbReference type="Proteomes" id="UP000274271"/>
    </source>
</evidence>
<evidence type="ECO:0000256" key="1">
    <source>
        <dbReference type="SAM" id="Phobius"/>
    </source>
</evidence>
<gene>
    <name evidence="2" type="ORF">EHT87_05810</name>
</gene>
<dbReference type="EMBL" id="RQJP01000001">
    <property type="protein sequence ID" value="RRB17793.1"/>
    <property type="molecule type" value="Genomic_DNA"/>
</dbReference>
<dbReference type="Proteomes" id="UP000274271">
    <property type="component" value="Unassembled WGS sequence"/>
</dbReference>
<keyword evidence="1" id="KW-0472">Membrane</keyword>
<keyword evidence="3" id="KW-1185">Reference proteome</keyword>
<dbReference type="SUPFAM" id="SSF48452">
    <property type="entry name" value="TPR-like"/>
    <property type="match status" value="1"/>
</dbReference>
<proteinExistence type="predicted"/>
<dbReference type="AlphaFoldDB" id="A0A3P1CWX5"/>
<keyword evidence="1" id="KW-0812">Transmembrane</keyword>
<protein>
    <submittedName>
        <fullName evidence="2">Tetratricopeptide repeat protein</fullName>
    </submittedName>
</protein>